<evidence type="ECO:0000313" key="7">
    <source>
        <dbReference type="Proteomes" id="UP001519460"/>
    </source>
</evidence>
<comment type="caution">
    <text evidence="6">The sequence shown here is derived from an EMBL/GenBank/DDBJ whole genome shotgun (WGS) entry which is preliminary data.</text>
</comment>
<evidence type="ECO:0000256" key="2">
    <source>
        <dbReference type="ARBA" id="ARBA00006375"/>
    </source>
</evidence>
<comment type="subcellular location">
    <subcellularLocation>
        <location evidence="1">Membrane</location>
        <topology evidence="1">Multi-pass membrane protein</topology>
    </subcellularLocation>
</comment>
<evidence type="ECO:0000256" key="3">
    <source>
        <dbReference type="ARBA" id="ARBA00022692"/>
    </source>
</evidence>
<proteinExistence type="inferred from homology"/>
<comment type="similarity">
    <text evidence="2">Belongs to the mitochondrial carrier (TC 2.A.29) family.</text>
</comment>
<dbReference type="Proteomes" id="UP001519460">
    <property type="component" value="Unassembled WGS sequence"/>
</dbReference>
<sequence>MTHNEQRAHWIREGVIGLGVGVLYGVTTVVVGHPFDTLKTKMQAQSGFEHTSMVQTFWKTLKNHGIREAAFHHSGGQESIAQYSLLPLKQ</sequence>
<evidence type="ECO:0000256" key="5">
    <source>
        <dbReference type="SAM" id="Phobius"/>
    </source>
</evidence>
<gene>
    <name evidence="6" type="ORF">BaRGS_00020245</name>
</gene>
<accession>A0ABD0KMK7</accession>
<dbReference type="AlphaFoldDB" id="A0ABD0KMK7"/>
<feature type="transmembrane region" description="Helical" evidence="5">
    <location>
        <begin position="15"/>
        <end position="35"/>
    </location>
</feature>
<protein>
    <submittedName>
        <fullName evidence="6">Uncharacterized protein</fullName>
    </submittedName>
</protein>
<keyword evidence="3 5" id="KW-0812">Transmembrane</keyword>
<feature type="non-terminal residue" evidence="6">
    <location>
        <position position="90"/>
    </location>
</feature>
<evidence type="ECO:0000256" key="1">
    <source>
        <dbReference type="ARBA" id="ARBA00004141"/>
    </source>
</evidence>
<keyword evidence="4 5" id="KW-0472">Membrane</keyword>
<dbReference type="Pfam" id="PF00153">
    <property type="entry name" value="Mito_carr"/>
    <property type="match status" value="1"/>
</dbReference>
<dbReference type="InterPro" id="IPR023395">
    <property type="entry name" value="MCP_dom_sf"/>
</dbReference>
<dbReference type="SUPFAM" id="SSF103506">
    <property type="entry name" value="Mitochondrial carrier"/>
    <property type="match status" value="1"/>
</dbReference>
<keyword evidence="7" id="KW-1185">Reference proteome</keyword>
<name>A0ABD0KMK7_9CAEN</name>
<evidence type="ECO:0000256" key="4">
    <source>
        <dbReference type="ARBA" id="ARBA00023136"/>
    </source>
</evidence>
<dbReference type="GO" id="GO:0016020">
    <property type="term" value="C:membrane"/>
    <property type="evidence" value="ECO:0007669"/>
    <property type="project" value="UniProtKB-SubCell"/>
</dbReference>
<dbReference type="InterPro" id="IPR018108">
    <property type="entry name" value="MCP_transmembrane"/>
</dbReference>
<evidence type="ECO:0000313" key="6">
    <source>
        <dbReference type="EMBL" id="KAK7488460.1"/>
    </source>
</evidence>
<organism evidence="6 7">
    <name type="scientific">Batillaria attramentaria</name>
    <dbReference type="NCBI Taxonomy" id="370345"/>
    <lineage>
        <taxon>Eukaryota</taxon>
        <taxon>Metazoa</taxon>
        <taxon>Spiralia</taxon>
        <taxon>Lophotrochozoa</taxon>
        <taxon>Mollusca</taxon>
        <taxon>Gastropoda</taxon>
        <taxon>Caenogastropoda</taxon>
        <taxon>Sorbeoconcha</taxon>
        <taxon>Cerithioidea</taxon>
        <taxon>Batillariidae</taxon>
        <taxon>Batillaria</taxon>
    </lineage>
</organism>
<reference evidence="6 7" key="1">
    <citation type="journal article" date="2023" name="Sci. Data">
        <title>Genome assembly of the Korean intertidal mud-creeper Batillaria attramentaria.</title>
        <authorList>
            <person name="Patra A.K."/>
            <person name="Ho P.T."/>
            <person name="Jun S."/>
            <person name="Lee S.J."/>
            <person name="Kim Y."/>
            <person name="Won Y.J."/>
        </authorList>
    </citation>
    <scope>NUCLEOTIDE SEQUENCE [LARGE SCALE GENOMIC DNA]</scope>
    <source>
        <strain evidence="6">Wonlab-2016</strain>
    </source>
</reference>
<keyword evidence="5" id="KW-1133">Transmembrane helix</keyword>
<dbReference type="EMBL" id="JACVVK020000150">
    <property type="protein sequence ID" value="KAK7488460.1"/>
    <property type="molecule type" value="Genomic_DNA"/>
</dbReference>
<dbReference type="Gene3D" id="1.50.40.10">
    <property type="entry name" value="Mitochondrial carrier domain"/>
    <property type="match status" value="1"/>
</dbReference>